<dbReference type="Proteomes" id="UP000264006">
    <property type="component" value="Chromosome"/>
</dbReference>
<dbReference type="InterPro" id="IPR036388">
    <property type="entry name" value="WH-like_DNA-bd_sf"/>
</dbReference>
<dbReference type="CDD" id="cd07377">
    <property type="entry name" value="WHTH_GntR"/>
    <property type="match status" value="1"/>
</dbReference>
<evidence type="ECO:0000256" key="2">
    <source>
        <dbReference type="ARBA" id="ARBA00023125"/>
    </source>
</evidence>
<evidence type="ECO:0000313" key="6">
    <source>
        <dbReference type="Proteomes" id="UP000264006"/>
    </source>
</evidence>
<feature type="domain" description="HTH gntR-type" evidence="4">
    <location>
        <begin position="17"/>
        <end position="84"/>
    </location>
</feature>
<dbReference type="GO" id="GO:0003677">
    <property type="term" value="F:DNA binding"/>
    <property type="evidence" value="ECO:0007669"/>
    <property type="project" value="UniProtKB-KW"/>
</dbReference>
<evidence type="ECO:0000256" key="1">
    <source>
        <dbReference type="ARBA" id="ARBA00023015"/>
    </source>
</evidence>
<accession>A0A346XU46</accession>
<dbReference type="SMART" id="SM00345">
    <property type="entry name" value="HTH_GNTR"/>
    <property type="match status" value="1"/>
</dbReference>
<dbReference type="Pfam" id="PF07729">
    <property type="entry name" value="FCD"/>
    <property type="match status" value="1"/>
</dbReference>
<dbReference type="OrthoDB" id="9816161at2"/>
<organism evidence="5 6">
    <name type="scientific">Euzebya pacifica</name>
    <dbReference type="NCBI Taxonomy" id="1608957"/>
    <lineage>
        <taxon>Bacteria</taxon>
        <taxon>Bacillati</taxon>
        <taxon>Actinomycetota</taxon>
        <taxon>Nitriliruptoria</taxon>
        <taxon>Euzebyales</taxon>
    </lineage>
</organism>
<dbReference type="PANTHER" id="PTHR43537">
    <property type="entry name" value="TRANSCRIPTIONAL REGULATOR, GNTR FAMILY"/>
    <property type="match status" value="1"/>
</dbReference>
<dbReference type="SMART" id="SM00895">
    <property type="entry name" value="FCD"/>
    <property type="match status" value="1"/>
</dbReference>
<keyword evidence="2" id="KW-0238">DNA-binding</keyword>
<dbReference type="InterPro" id="IPR008920">
    <property type="entry name" value="TF_FadR/GntR_C"/>
</dbReference>
<evidence type="ECO:0000259" key="4">
    <source>
        <dbReference type="PROSITE" id="PS50949"/>
    </source>
</evidence>
<keyword evidence="1" id="KW-0805">Transcription regulation</keyword>
<dbReference type="InterPro" id="IPR036390">
    <property type="entry name" value="WH_DNA-bd_sf"/>
</dbReference>
<dbReference type="InterPro" id="IPR011711">
    <property type="entry name" value="GntR_C"/>
</dbReference>
<dbReference type="SUPFAM" id="SSF48008">
    <property type="entry name" value="GntR ligand-binding domain-like"/>
    <property type="match status" value="1"/>
</dbReference>
<evidence type="ECO:0000256" key="3">
    <source>
        <dbReference type="ARBA" id="ARBA00023163"/>
    </source>
</evidence>
<sequence length="242" mass="25876">MSGYRGTSHEPSASSSQSATVRAYHHLKSQIIGCGIPPGSTLFEGALAETLGMSKTPVREALGMLSHEGFVQVRPRQGYRVTEVTLADVQEMFHLRVLLEPAAAELAARNATAEQLATLRELSVHSHDMDYAALVQQASDFHVALAAASGSARLAAMLENLLEEGERLFFLGLDLTADVQVHDSDHADLLEALEKRDAILARETARRQVETSRANILAAVTAALTNPLPGGAASAVNLYRGP</sequence>
<dbReference type="Gene3D" id="1.20.120.530">
    <property type="entry name" value="GntR ligand-binding domain-like"/>
    <property type="match status" value="1"/>
</dbReference>
<reference evidence="5 6" key="1">
    <citation type="submission" date="2018-09" db="EMBL/GenBank/DDBJ databases">
        <title>Complete genome sequence of Euzebya sp. DY32-46 isolated from seawater of Pacific Ocean.</title>
        <authorList>
            <person name="Xu L."/>
            <person name="Wu Y.-H."/>
            <person name="Xu X.-W."/>
        </authorList>
    </citation>
    <scope>NUCLEOTIDE SEQUENCE [LARGE SCALE GENOMIC DNA]</scope>
    <source>
        <strain evidence="5 6">DY32-46</strain>
    </source>
</reference>
<protein>
    <submittedName>
        <fullName evidence="5">Transcriptional regulator, GntR family</fullName>
    </submittedName>
</protein>
<dbReference type="EMBL" id="CP031165">
    <property type="protein sequence ID" value="AXV05743.1"/>
    <property type="molecule type" value="Genomic_DNA"/>
</dbReference>
<dbReference type="GO" id="GO:0003700">
    <property type="term" value="F:DNA-binding transcription factor activity"/>
    <property type="evidence" value="ECO:0007669"/>
    <property type="project" value="InterPro"/>
</dbReference>
<dbReference type="PANTHER" id="PTHR43537:SF5">
    <property type="entry name" value="UXU OPERON TRANSCRIPTIONAL REGULATOR"/>
    <property type="match status" value="1"/>
</dbReference>
<dbReference type="KEGG" id="euz:DVS28_a1042"/>
<dbReference type="Gene3D" id="1.10.10.10">
    <property type="entry name" value="Winged helix-like DNA-binding domain superfamily/Winged helix DNA-binding domain"/>
    <property type="match status" value="1"/>
</dbReference>
<dbReference type="InterPro" id="IPR000524">
    <property type="entry name" value="Tscrpt_reg_HTH_GntR"/>
</dbReference>
<keyword evidence="3" id="KW-0804">Transcription</keyword>
<dbReference type="SUPFAM" id="SSF46785">
    <property type="entry name" value="Winged helix' DNA-binding domain"/>
    <property type="match status" value="1"/>
</dbReference>
<dbReference type="AlphaFoldDB" id="A0A346XU46"/>
<gene>
    <name evidence="5" type="ORF">DVS28_a1042</name>
</gene>
<name>A0A346XU46_9ACTN</name>
<evidence type="ECO:0000313" key="5">
    <source>
        <dbReference type="EMBL" id="AXV05743.1"/>
    </source>
</evidence>
<dbReference type="PROSITE" id="PS50949">
    <property type="entry name" value="HTH_GNTR"/>
    <property type="match status" value="1"/>
</dbReference>
<dbReference type="Pfam" id="PF00392">
    <property type="entry name" value="GntR"/>
    <property type="match status" value="1"/>
</dbReference>
<proteinExistence type="predicted"/>
<keyword evidence="6" id="KW-1185">Reference proteome</keyword>